<evidence type="ECO:0000256" key="2">
    <source>
        <dbReference type="PROSITE-ProRule" id="PRU00087"/>
    </source>
</evidence>
<accession>A0ABV0NLI5</accession>
<dbReference type="PROSITE" id="PS50194">
    <property type="entry name" value="FILAMIN_REPEAT"/>
    <property type="match status" value="2"/>
</dbReference>
<dbReference type="EMBL" id="JAHRIO010040320">
    <property type="protein sequence ID" value="MEQ2171072.1"/>
    <property type="molecule type" value="Genomic_DNA"/>
</dbReference>
<keyword evidence="5" id="KW-1185">Reference proteome</keyword>
<dbReference type="InterPro" id="IPR017868">
    <property type="entry name" value="Filamin/ABP280_repeat-like"/>
</dbReference>
<dbReference type="SMART" id="SM00033">
    <property type="entry name" value="CH"/>
    <property type="match status" value="1"/>
</dbReference>
<proteinExistence type="predicted"/>
<protein>
    <recommendedName>
        <fullName evidence="3">Calponin-homology (CH) domain-containing protein</fullName>
    </recommendedName>
</protein>
<dbReference type="InterPro" id="IPR001715">
    <property type="entry name" value="CH_dom"/>
</dbReference>
<feature type="domain" description="Calponin-homology (CH)" evidence="3">
    <location>
        <begin position="49"/>
        <end position="153"/>
    </location>
</feature>
<feature type="non-terminal residue" evidence="4">
    <location>
        <position position="1"/>
    </location>
</feature>
<evidence type="ECO:0000313" key="4">
    <source>
        <dbReference type="EMBL" id="MEQ2171072.1"/>
    </source>
</evidence>
<organism evidence="4 5">
    <name type="scientific">Goodea atripinnis</name>
    <dbReference type="NCBI Taxonomy" id="208336"/>
    <lineage>
        <taxon>Eukaryota</taxon>
        <taxon>Metazoa</taxon>
        <taxon>Chordata</taxon>
        <taxon>Craniata</taxon>
        <taxon>Vertebrata</taxon>
        <taxon>Euteleostomi</taxon>
        <taxon>Actinopterygii</taxon>
        <taxon>Neopterygii</taxon>
        <taxon>Teleostei</taxon>
        <taxon>Neoteleostei</taxon>
        <taxon>Acanthomorphata</taxon>
        <taxon>Ovalentaria</taxon>
        <taxon>Atherinomorphae</taxon>
        <taxon>Cyprinodontiformes</taxon>
        <taxon>Goodeidae</taxon>
        <taxon>Goodea</taxon>
    </lineage>
</organism>
<evidence type="ECO:0000256" key="1">
    <source>
        <dbReference type="ARBA" id="ARBA00022737"/>
    </source>
</evidence>
<dbReference type="PANTHER" id="PTHR38537:SF5">
    <property type="entry name" value="FILAMIN-A"/>
    <property type="match status" value="1"/>
</dbReference>
<dbReference type="PROSITE" id="PS50021">
    <property type="entry name" value="CH"/>
    <property type="match status" value="1"/>
</dbReference>
<dbReference type="SUPFAM" id="SSF81296">
    <property type="entry name" value="E set domains"/>
    <property type="match status" value="1"/>
</dbReference>
<feature type="repeat" description="Filamin" evidence="2">
    <location>
        <begin position="120"/>
        <end position="142"/>
    </location>
</feature>
<evidence type="ECO:0000313" key="5">
    <source>
        <dbReference type="Proteomes" id="UP001476798"/>
    </source>
</evidence>
<dbReference type="InterPro" id="IPR044801">
    <property type="entry name" value="Filamin"/>
</dbReference>
<feature type="repeat" description="Filamin" evidence="2">
    <location>
        <begin position="144"/>
        <end position="180"/>
    </location>
</feature>
<keyword evidence="1" id="KW-0677">Repeat</keyword>
<dbReference type="SUPFAM" id="SSF47576">
    <property type="entry name" value="Calponin-homology domain, CH-domain"/>
    <property type="match status" value="1"/>
</dbReference>
<dbReference type="Pfam" id="PF00307">
    <property type="entry name" value="CH"/>
    <property type="match status" value="1"/>
</dbReference>
<evidence type="ECO:0000259" key="3">
    <source>
        <dbReference type="PROSITE" id="PS50021"/>
    </source>
</evidence>
<reference evidence="4 5" key="1">
    <citation type="submission" date="2021-06" db="EMBL/GenBank/DDBJ databases">
        <authorList>
            <person name="Palmer J.M."/>
        </authorList>
    </citation>
    <scope>NUCLEOTIDE SEQUENCE [LARGE SCALE GENOMIC DNA]</scope>
    <source>
        <strain evidence="4 5">GA_2019</strain>
        <tissue evidence="4">Muscle</tissue>
    </source>
</reference>
<dbReference type="PANTHER" id="PTHR38537">
    <property type="entry name" value="JITTERBUG, ISOFORM N"/>
    <property type="match status" value="1"/>
</dbReference>
<gene>
    <name evidence="4" type="ORF">GOODEAATRI_006939</name>
</gene>
<dbReference type="InterPro" id="IPR036872">
    <property type="entry name" value="CH_dom_sf"/>
</dbReference>
<dbReference type="Proteomes" id="UP001476798">
    <property type="component" value="Unassembled WGS sequence"/>
</dbReference>
<dbReference type="Gene3D" id="1.10.418.10">
    <property type="entry name" value="Calponin-like domain"/>
    <property type="match status" value="2"/>
</dbReference>
<sequence length="180" mass="19835">SVLWPLDSKAIVDGNLKLILGLIWTLILHYSISMPMWDEEEEADDGKQKTPKQRLLGWIQNKLPELPITNFNRDWQTGRALGALVDSCAPGLCPDWDQWDQTKPVDNAREAMQQADDWLGIPQVTVLFAGQHISKSPFEVDIGMAQGDSSKATAQGPGLEPAGNIANKATYFDVYTAGSI</sequence>
<comment type="caution">
    <text evidence="4">The sequence shown here is derived from an EMBL/GenBank/DDBJ whole genome shotgun (WGS) entry which is preliminary data.</text>
</comment>
<dbReference type="InterPro" id="IPR014756">
    <property type="entry name" value="Ig_E-set"/>
</dbReference>
<name>A0ABV0NLI5_9TELE</name>